<sequence length="216" mass="24376">MGQRHNRRRTRIRSRNRNFVPVDPSTPPTYSCRLFTGIEPDSPGQPSRKSAACISWDPIPYLAPTWHHGYVAWEKREGRRQDEADKLEAEQYRLFGGEPGDDMHLQSLKIAWMIGPQTNAYQISHAPGNPAGIPNKVPERTAPSARRITTSMGTQVMTCSNEDTSVEQKYWIGLQRLAHGIWSDITSPRENRSHSLLGGLNSRPTWSLMLEFPASG</sequence>
<organism evidence="2 3">
    <name type="scientific">Aspergillus sclerotialis</name>
    <dbReference type="NCBI Taxonomy" id="2070753"/>
    <lineage>
        <taxon>Eukaryota</taxon>
        <taxon>Fungi</taxon>
        <taxon>Dikarya</taxon>
        <taxon>Ascomycota</taxon>
        <taxon>Pezizomycotina</taxon>
        <taxon>Eurotiomycetes</taxon>
        <taxon>Eurotiomycetidae</taxon>
        <taxon>Eurotiales</taxon>
        <taxon>Aspergillaceae</taxon>
        <taxon>Aspergillus</taxon>
        <taxon>Aspergillus subgen. Polypaecilum</taxon>
    </lineage>
</organism>
<proteinExistence type="predicted"/>
<evidence type="ECO:0000313" key="2">
    <source>
        <dbReference type="EMBL" id="RJE25870.1"/>
    </source>
</evidence>
<protein>
    <submittedName>
        <fullName evidence="2">Uncharacterized protein</fullName>
    </submittedName>
</protein>
<evidence type="ECO:0000256" key="1">
    <source>
        <dbReference type="SAM" id="MobiDB-lite"/>
    </source>
</evidence>
<reference evidence="3" key="1">
    <citation type="submission" date="2017-02" db="EMBL/GenBank/DDBJ databases">
        <authorList>
            <person name="Tafer H."/>
            <person name="Lopandic K."/>
        </authorList>
    </citation>
    <scope>NUCLEOTIDE SEQUENCE [LARGE SCALE GENOMIC DNA]</scope>
    <source>
        <strain evidence="3">CBS 366.77</strain>
    </source>
</reference>
<comment type="caution">
    <text evidence="2">The sequence shown here is derived from an EMBL/GenBank/DDBJ whole genome shotgun (WGS) entry which is preliminary data.</text>
</comment>
<accession>A0A3A2ZT06</accession>
<dbReference type="Proteomes" id="UP000266188">
    <property type="component" value="Unassembled WGS sequence"/>
</dbReference>
<feature type="compositionally biased region" description="Basic residues" evidence="1">
    <location>
        <begin position="1"/>
        <end position="16"/>
    </location>
</feature>
<name>A0A3A2ZT06_9EURO</name>
<keyword evidence="3" id="KW-1185">Reference proteome</keyword>
<dbReference type="OrthoDB" id="4147798at2759"/>
<gene>
    <name evidence="2" type="ORF">PHISCL_01777</name>
</gene>
<feature type="region of interest" description="Disordered" evidence="1">
    <location>
        <begin position="1"/>
        <end position="25"/>
    </location>
</feature>
<evidence type="ECO:0000313" key="3">
    <source>
        <dbReference type="Proteomes" id="UP000266188"/>
    </source>
</evidence>
<dbReference type="AlphaFoldDB" id="A0A3A2ZT06"/>
<dbReference type="EMBL" id="MVGC01000035">
    <property type="protein sequence ID" value="RJE25870.1"/>
    <property type="molecule type" value="Genomic_DNA"/>
</dbReference>